<dbReference type="AlphaFoldDB" id="A0A8J3NBN1"/>
<keyword evidence="1" id="KW-0805">Transcription regulation</keyword>
<dbReference type="PROSITE" id="PS50977">
    <property type="entry name" value="HTH_TETR_2"/>
    <property type="match status" value="1"/>
</dbReference>
<evidence type="ECO:0000256" key="2">
    <source>
        <dbReference type="ARBA" id="ARBA00023125"/>
    </source>
</evidence>
<evidence type="ECO:0000313" key="7">
    <source>
        <dbReference type="Proteomes" id="UP000612808"/>
    </source>
</evidence>
<accession>A0A8J3NBN1</accession>
<dbReference type="Pfam" id="PF16925">
    <property type="entry name" value="TetR_C_13"/>
    <property type="match status" value="1"/>
</dbReference>
<evidence type="ECO:0000259" key="5">
    <source>
        <dbReference type="PROSITE" id="PS50977"/>
    </source>
</evidence>
<dbReference type="SUPFAM" id="SSF46689">
    <property type="entry name" value="Homeodomain-like"/>
    <property type="match status" value="1"/>
</dbReference>
<protein>
    <submittedName>
        <fullName evidence="6">TetR family transcriptional regulator</fullName>
    </submittedName>
</protein>
<keyword evidence="2 4" id="KW-0238">DNA-binding</keyword>
<dbReference type="InterPro" id="IPR011075">
    <property type="entry name" value="TetR_C"/>
</dbReference>
<keyword evidence="3" id="KW-0804">Transcription</keyword>
<dbReference type="SUPFAM" id="SSF48498">
    <property type="entry name" value="Tetracyclin repressor-like, C-terminal domain"/>
    <property type="match status" value="1"/>
</dbReference>
<evidence type="ECO:0000256" key="4">
    <source>
        <dbReference type="PROSITE-ProRule" id="PRU00335"/>
    </source>
</evidence>
<dbReference type="RefSeq" id="WP_203654361.1">
    <property type="nucleotide sequence ID" value="NZ_BAAAZM010000010.1"/>
</dbReference>
<evidence type="ECO:0000256" key="1">
    <source>
        <dbReference type="ARBA" id="ARBA00023015"/>
    </source>
</evidence>
<dbReference type="GO" id="GO:0003677">
    <property type="term" value="F:DNA binding"/>
    <property type="evidence" value="ECO:0007669"/>
    <property type="project" value="UniProtKB-UniRule"/>
</dbReference>
<dbReference type="Gene3D" id="1.10.357.10">
    <property type="entry name" value="Tetracycline Repressor, domain 2"/>
    <property type="match status" value="1"/>
</dbReference>
<dbReference type="PANTHER" id="PTHR47506">
    <property type="entry name" value="TRANSCRIPTIONAL REGULATORY PROTEIN"/>
    <property type="match status" value="1"/>
</dbReference>
<proteinExistence type="predicted"/>
<organism evidence="6 7">
    <name type="scientific">Actinocatenispora rupis</name>
    <dbReference type="NCBI Taxonomy" id="519421"/>
    <lineage>
        <taxon>Bacteria</taxon>
        <taxon>Bacillati</taxon>
        <taxon>Actinomycetota</taxon>
        <taxon>Actinomycetes</taxon>
        <taxon>Micromonosporales</taxon>
        <taxon>Micromonosporaceae</taxon>
        <taxon>Actinocatenispora</taxon>
    </lineage>
</organism>
<dbReference type="InterPro" id="IPR036271">
    <property type="entry name" value="Tet_transcr_reg_TetR-rel_C_sf"/>
</dbReference>
<dbReference type="InterPro" id="IPR001647">
    <property type="entry name" value="HTH_TetR"/>
</dbReference>
<evidence type="ECO:0000256" key="3">
    <source>
        <dbReference type="ARBA" id="ARBA00023163"/>
    </source>
</evidence>
<dbReference type="EMBL" id="BOMB01000001">
    <property type="protein sequence ID" value="GID09524.1"/>
    <property type="molecule type" value="Genomic_DNA"/>
</dbReference>
<feature type="DNA-binding region" description="H-T-H motif" evidence="4">
    <location>
        <begin position="28"/>
        <end position="47"/>
    </location>
</feature>
<keyword evidence="7" id="KW-1185">Reference proteome</keyword>
<gene>
    <name evidence="6" type="ORF">Aru02nite_04130</name>
</gene>
<reference evidence="6" key="1">
    <citation type="submission" date="2021-01" db="EMBL/GenBank/DDBJ databases">
        <title>Whole genome shotgun sequence of Actinocatenispora rupis NBRC 107355.</title>
        <authorList>
            <person name="Komaki H."/>
            <person name="Tamura T."/>
        </authorList>
    </citation>
    <scope>NUCLEOTIDE SEQUENCE</scope>
    <source>
        <strain evidence="6">NBRC 107355</strain>
    </source>
</reference>
<name>A0A8J3NBN1_9ACTN</name>
<dbReference type="InterPro" id="IPR009057">
    <property type="entry name" value="Homeodomain-like_sf"/>
</dbReference>
<dbReference type="Pfam" id="PF00440">
    <property type="entry name" value="TetR_N"/>
    <property type="match status" value="1"/>
</dbReference>
<evidence type="ECO:0000313" key="6">
    <source>
        <dbReference type="EMBL" id="GID09524.1"/>
    </source>
</evidence>
<dbReference type="Gene3D" id="1.10.10.60">
    <property type="entry name" value="Homeodomain-like"/>
    <property type="match status" value="1"/>
</dbReference>
<comment type="caution">
    <text evidence="6">The sequence shown here is derived from an EMBL/GenBank/DDBJ whole genome shotgun (WGS) entry which is preliminary data.</text>
</comment>
<feature type="domain" description="HTH tetR-type" evidence="5">
    <location>
        <begin position="5"/>
        <end position="65"/>
    </location>
</feature>
<sequence length="195" mass="21369">MAKGAQTREAIVDTAVEVAFRVGLGGLTIGELARQRQMSKSGLFAHFRSKEALQLAALERARETFVDLVVRPALSAQRGEPRIRELFERWLACARDGSPGGCLFVKAATEFDSQPGALRDRLAQDHQDLFDTAAQVCRSGVSVGQVRRDVDAEQFAHDLYGVMLSFYLAYRLLADPAAETRARAAFEALLAGVRT</sequence>
<dbReference type="Proteomes" id="UP000612808">
    <property type="component" value="Unassembled WGS sequence"/>
</dbReference>
<dbReference type="PANTHER" id="PTHR47506:SF6">
    <property type="entry name" value="HTH-TYPE TRANSCRIPTIONAL REPRESSOR NEMR"/>
    <property type="match status" value="1"/>
</dbReference>